<dbReference type="EMBL" id="BART01002015">
    <property type="protein sequence ID" value="GAG74430.1"/>
    <property type="molecule type" value="Genomic_DNA"/>
</dbReference>
<keyword evidence="1" id="KW-0472">Membrane</keyword>
<gene>
    <name evidence="2" type="ORF">S01H4_06506</name>
</gene>
<keyword evidence="1" id="KW-1133">Transmembrane helix</keyword>
<accession>X0ZX54</accession>
<sequence>MTKGTKNYSSSGIAGAAYFMAFIGAAVYYIQQATTFWIGVLGFLKALVWPAFLIYNLLEFLKM</sequence>
<name>X0ZX54_9ZZZZ</name>
<comment type="caution">
    <text evidence="2">The sequence shown here is derived from an EMBL/GenBank/DDBJ whole genome shotgun (WGS) entry which is preliminary data.</text>
</comment>
<evidence type="ECO:0000313" key="2">
    <source>
        <dbReference type="EMBL" id="GAG74430.1"/>
    </source>
</evidence>
<feature type="transmembrane region" description="Helical" evidence="1">
    <location>
        <begin position="36"/>
        <end position="58"/>
    </location>
</feature>
<keyword evidence="1" id="KW-0812">Transmembrane</keyword>
<dbReference type="AlphaFoldDB" id="X0ZX54"/>
<feature type="transmembrane region" description="Helical" evidence="1">
    <location>
        <begin position="12"/>
        <end position="30"/>
    </location>
</feature>
<evidence type="ECO:0000256" key="1">
    <source>
        <dbReference type="SAM" id="Phobius"/>
    </source>
</evidence>
<proteinExistence type="predicted"/>
<organism evidence="2">
    <name type="scientific">marine sediment metagenome</name>
    <dbReference type="NCBI Taxonomy" id="412755"/>
    <lineage>
        <taxon>unclassified sequences</taxon>
        <taxon>metagenomes</taxon>
        <taxon>ecological metagenomes</taxon>
    </lineage>
</organism>
<protein>
    <submittedName>
        <fullName evidence="2">Uncharacterized protein</fullName>
    </submittedName>
</protein>
<reference evidence="2" key="1">
    <citation type="journal article" date="2014" name="Front. Microbiol.">
        <title>High frequency of phylogenetically diverse reductive dehalogenase-homologous genes in deep subseafloor sedimentary metagenomes.</title>
        <authorList>
            <person name="Kawai M."/>
            <person name="Futagami T."/>
            <person name="Toyoda A."/>
            <person name="Takaki Y."/>
            <person name="Nishi S."/>
            <person name="Hori S."/>
            <person name="Arai W."/>
            <person name="Tsubouchi T."/>
            <person name="Morono Y."/>
            <person name="Uchiyama I."/>
            <person name="Ito T."/>
            <person name="Fujiyama A."/>
            <person name="Inagaki F."/>
            <person name="Takami H."/>
        </authorList>
    </citation>
    <scope>NUCLEOTIDE SEQUENCE</scope>
    <source>
        <strain evidence="2">Expedition CK06-06</strain>
    </source>
</reference>